<dbReference type="EMBL" id="JWIZ01000012">
    <property type="protein sequence ID" value="KMK52187.1"/>
    <property type="molecule type" value="Genomic_DNA"/>
</dbReference>
<comment type="caution">
    <text evidence="1">The sequence shown here is derived from an EMBL/GenBank/DDBJ whole genome shotgun (WGS) entry which is preliminary data.</text>
</comment>
<dbReference type="Pfam" id="PF04301">
    <property type="entry name" value="BioG"/>
    <property type="match status" value="1"/>
</dbReference>
<dbReference type="Gene3D" id="3.40.50.1820">
    <property type="entry name" value="alpha/beta hydrolase"/>
    <property type="match status" value="1"/>
</dbReference>
<organism evidence="1 2">
    <name type="scientific">Muribacter muris</name>
    <dbReference type="NCBI Taxonomy" id="67855"/>
    <lineage>
        <taxon>Bacteria</taxon>
        <taxon>Pseudomonadati</taxon>
        <taxon>Pseudomonadota</taxon>
        <taxon>Gammaproteobacteria</taxon>
        <taxon>Pasteurellales</taxon>
        <taxon>Pasteurellaceae</taxon>
        <taxon>Muribacter</taxon>
    </lineage>
</organism>
<dbReference type="AlphaFoldDB" id="A0A0J5S5R3"/>
<accession>A0A0J5S5R3</accession>
<dbReference type="ESTHER" id="9past-a0a0j5s5r3">
    <property type="family name" value="BioG_Pimeloyl-ACP-methyl-esterase"/>
</dbReference>
<dbReference type="PATRIC" id="fig|67855.3.peg.234"/>
<dbReference type="InterPro" id="IPR007398">
    <property type="entry name" value="BioG"/>
</dbReference>
<dbReference type="Proteomes" id="UP000036270">
    <property type="component" value="Unassembled WGS sequence"/>
</dbReference>
<keyword evidence="2" id="KW-1185">Reference proteome</keyword>
<sequence>MKYIWHRRQQPDLLVYFAGWGTPPSVIAHLGLPDGYDVLICYDYRDVALAFDFAPYRNIRVVAWSLGVWVAERVLGGHSLLSATAINGTANPCNAQYGIPPAIFTATLAGLTPHSRQKFERRMCGKGLSDYQQRQDQRRFDELHAELTALFHAICNDTRTDLLAWTHAVIGTQDKIFPAQNQHAYWANRCAVRTLEGEHYLLPAFSRWDELWT</sequence>
<protein>
    <recommendedName>
        <fullName evidence="3">DUF452 family protein</fullName>
    </recommendedName>
</protein>
<evidence type="ECO:0000313" key="1">
    <source>
        <dbReference type="EMBL" id="KMK52187.1"/>
    </source>
</evidence>
<reference evidence="1 2" key="1">
    <citation type="submission" date="2014-12" db="EMBL/GenBank/DDBJ databases">
        <title>Reclassification of Actinobacillus muris as Muribacter muris.</title>
        <authorList>
            <person name="Christensen H."/>
            <person name="Nicklas W."/>
            <person name="Bisgaard M."/>
        </authorList>
    </citation>
    <scope>NUCLEOTIDE SEQUENCE [LARGE SCALE GENOMIC DNA]</scope>
    <source>
        <strain evidence="1 2">Ackerman80-443D</strain>
    </source>
</reference>
<name>A0A0J5S5R3_9PAST</name>
<dbReference type="STRING" id="67855.RO21_02445"/>
<dbReference type="SUPFAM" id="SSF53474">
    <property type="entry name" value="alpha/beta-Hydrolases"/>
    <property type="match status" value="1"/>
</dbReference>
<evidence type="ECO:0000313" key="2">
    <source>
        <dbReference type="Proteomes" id="UP000036270"/>
    </source>
</evidence>
<proteinExistence type="predicted"/>
<dbReference type="RefSeq" id="WP_047976214.1">
    <property type="nucleotide sequence ID" value="NZ_JWIZ01000012.1"/>
</dbReference>
<dbReference type="InterPro" id="IPR029058">
    <property type="entry name" value="AB_hydrolase_fold"/>
</dbReference>
<gene>
    <name evidence="1" type="ORF">RO21_02445</name>
</gene>
<evidence type="ECO:0008006" key="3">
    <source>
        <dbReference type="Google" id="ProtNLM"/>
    </source>
</evidence>